<dbReference type="GO" id="GO:0016624">
    <property type="term" value="F:oxidoreductase activity, acting on the aldehyde or oxo group of donors, disulfide as acceptor"/>
    <property type="evidence" value="ECO:0007669"/>
    <property type="project" value="InterPro"/>
</dbReference>
<name>A0A5E4LM97_9ARCH</name>
<dbReference type="GO" id="GO:0044272">
    <property type="term" value="P:sulfur compound biosynthetic process"/>
    <property type="evidence" value="ECO:0007669"/>
    <property type="project" value="UniProtKB-ARBA"/>
</dbReference>
<dbReference type="InterPro" id="IPR029061">
    <property type="entry name" value="THDP-binding"/>
</dbReference>
<comment type="caution">
    <text evidence="3">The sequence shown here is derived from an EMBL/GenBank/DDBJ whole genome shotgun (WGS) entry which is preliminary data.</text>
</comment>
<dbReference type="EC" id="2.2.1.7" evidence="3"/>
<dbReference type="AlphaFoldDB" id="A0A5E4LM97"/>
<dbReference type="InterPro" id="IPR050771">
    <property type="entry name" value="Alpha-ketoacid_DH_E1_comp"/>
</dbReference>
<sequence>MPIERVFQGTIDHLQILDKDGNVDTNLEPKLPNELLDKMYRLMVLGRLWDKKCIALQRTGRMYTYPPLEGQEAVTVGATLALGNEDWFIPSYRESFGYYIRGLPLDIINLGWMGVEEGLKLDKKAKSFPYAIPIGTQHTHATGVAYALKLKGERSAVLVCGGDGSTSEGDFHDALNFAGVFQVPCVFLIVNNQWAISVPRKSQTKSETIAQKALGYGFKAIQVDGNDILAVYNTVKEALENARSGSGPFLIEAVTYRIGAHTTADDPKKYRSEEEVNFWRDRDPIKRLKVYLAKKGVWNEDYEAKVNAEAVKIIDDAVQKAETYKQEPKNMFNFLYAKMTKDLENQMKECFEA</sequence>
<dbReference type="GO" id="GO:0009083">
    <property type="term" value="P:branched-chain amino acid catabolic process"/>
    <property type="evidence" value="ECO:0007669"/>
    <property type="project" value="TreeGrafter"/>
</dbReference>
<evidence type="ECO:0000313" key="3">
    <source>
        <dbReference type="EMBL" id="VVC02549.1"/>
    </source>
</evidence>
<dbReference type="SUPFAM" id="SSF52518">
    <property type="entry name" value="Thiamin diphosphate-binding fold (THDP-binding)"/>
    <property type="match status" value="1"/>
</dbReference>
<evidence type="ECO:0000256" key="1">
    <source>
        <dbReference type="ARBA" id="ARBA00023002"/>
    </source>
</evidence>
<keyword evidence="1" id="KW-0560">Oxidoreductase</keyword>
<organism evidence="3 4">
    <name type="scientific">Candidatus Bilamarchaeum dharawalense</name>
    <dbReference type="NCBI Taxonomy" id="2885759"/>
    <lineage>
        <taxon>Archaea</taxon>
        <taxon>Candidatus Micrarchaeota</taxon>
        <taxon>Candidatus Micrarchaeia</taxon>
        <taxon>Candidatus Anstonellales</taxon>
        <taxon>Candidatus Bilamarchaeaceae</taxon>
        <taxon>Candidatus Bilamarchaeum</taxon>
    </lineage>
</organism>
<proteinExistence type="predicted"/>
<evidence type="ECO:0000313" key="4">
    <source>
        <dbReference type="Proteomes" id="UP000789941"/>
    </source>
</evidence>
<dbReference type="CDD" id="cd02000">
    <property type="entry name" value="TPP_E1_PDC_ADC_BCADC"/>
    <property type="match status" value="1"/>
</dbReference>
<dbReference type="NCBIfam" id="TIGR03181">
    <property type="entry name" value="PDH_E1_alph_x"/>
    <property type="match status" value="1"/>
</dbReference>
<dbReference type="InterPro" id="IPR001017">
    <property type="entry name" value="DH_E1"/>
</dbReference>
<dbReference type="Pfam" id="PF00676">
    <property type="entry name" value="E1_dh"/>
    <property type="match status" value="1"/>
</dbReference>
<dbReference type="PANTHER" id="PTHR43380">
    <property type="entry name" value="2-OXOISOVALERATE DEHYDROGENASE SUBUNIT ALPHA, MITOCHONDRIAL"/>
    <property type="match status" value="1"/>
</dbReference>
<reference evidence="3 4" key="1">
    <citation type="submission" date="2019-08" db="EMBL/GenBank/DDBJ databases">
        <authorList>
            <person name="Vazquez-Campos X."/>
        </authorList>
    </citation>
    <scope>NUCLEOTIDE SEQUENCE [LARGE SCALE GENOMIC DNA]</scope>
    <source>
        <strain evidence="3">LFW-283_2</strain>
    </source>
</reference>
<dbReference type="PANTHER" id="PTHR43380:SF1">
    <property type="entry name" value="2-OXOISOVALERATE DEHYDROGENASE SUBUNIT ALPHA, MITOCHONDRIAL"/>
    <property type="match status" value="1"/>
</dbReference>
<accession>A0A5E4LM97</accession>
<dbReference type="EMBL" id="CABMJJ010000001">
    <property type="protein sequence ID" value="VVC02549.1"/>
    <property type="molecule type" value="Genomic_DNA"/>
</dbReference>
<keyword evidence="3" id="KW-0808">Transferase</keyword>
<feature type="domain" description="Dehydrogenase E1 component" evidence="2">
    <location>
        <begin position="40"/>
        <end position="327"/>
    </location>
</feature>
<dbReference type="Gene3D" id="3.40.50.970">
    <property type="match status" value="1"/>
</dbReference>
<dbReference type="Proteomes" id="UP000789941">
    <property type="component" value="Unassembled WGS sequence"/>
</dbReference>
<dbReference type="InterPro" id="IPR017596">
    <property type="entry name" value="PdhA/BkdA"/>
</dbReference>
<gene>
    <name evidence="3" type="primary">dxs_1</name>
    <name evidence="3" type="ORF">LFW2832_00069</name>
</gene>
<evidence type="ECO:0000259" key="2">
    <source>
        <dbReference type="Pfam" id="PF00676"/>
    </source>
</evidence>
<protein>
    <submittedName>
        <fullName evidence="3">1-deoxy-D-xylulose-5-phosphate synthase</fullName>
        <ecNumber evidence="3">2.2.1.7</ecNumber>
    </submittedName>
</protein>
<dbReference type="GO" id="GO:0008661">
    <property type="term" value="F:1-deoxy-D-xylulose-5-phosphate synthase activity"/>
    <property type="evidence" value="ECO:0007669"/>
    <property type="project" value="UniProtKB-EC"/>
</dbReference>